<sequence length="49" mass="5638">MQQFLAAESDSKRWLWRLILLPLKPYCTSILSCYLAGRSSQGLRVLPAR</sequence>
<keyword evidence="1" id="KW-0812">Transmembrane</keyword>
<feature type="transmembrane region" description="Helical" evidence="1">
    <location>
        <begin position="14"/>
        <end position="36"/>
    </location>
</feature>
<evidence type="ECO:0000256" key="1">
    <source>
        <dbReference type="SAM" id="Phobius"/>
    </source>
</evidence>
<dbReference type="AlphaFoldDB" id="A0A6J4KB65"/>
<keyword evidence="1" id="KW-0472">Membrane</keyword>
<proteinExistence type="predicted"/>
<dbReference type="EMBL" id="CADCTZ010000016">
    <property type="protein sequence ID" value="CAA9301015.1"/>
    <property type="molecule type" value="Genomic_DNA"/>
</dbReference>
<protein>
    <submittedName>
        <fullName evidence="2">Uncharacterized protein</fullName>
    </submittedName>
</protein>
<keyword evidence="1" id="KW-1133">Transmembrane helix</keyword>
<organism evidence="2">
    <name type="scientific">uncultured Microcoleus sp</name>
    <dbReference type="NCBI Taxonomy" id="259945"/>
    <lineage>
        <taxon>Bacteria</taxon>
        <taxon>Bacillati</taxon>
        <taxon>Cyanobacteriota</taxon>
        <taxon>Cyanophyceae</taxon>
        <taxon>Oscillatoriophycideae</taxon>
        <taxon>Oscillatoriales</taxon>
        <taxon>Microcoleaceae</taxon>
        <taxon>Microcoleus</taxon>
        <taxon>environmental samples</taxon>
    </lineage>
</organism>
<reference evidence="2" key="1">
    <citation type="submission" date="2020-02" db="EMBL/GenBank/DDBJ databases">
        <authorList>
            <person name="Meier V. D."/>
        </authorList>
    </citation>
    <scope>NUCLEOTIDE SEQUENCE</scope>
    <source>
        <strain evidence="2">AVDCRST_MAG84</strain>
    </source>
</reference>
<evidence type="ECO:0000313" key="2">
    <source>
        <dbReference type="EMBL" id="CAA9301015.1"/>
    </source>
</evidence>
<gene>
    <name evidence="2" type="ORF">AVDCRST_MAG84-103</name>
</gene>
<name>A0A6J4KB65_9CYAN</name>
<accession>A0A6J4KB65</accession>